<dbReference type="RefSeq" id="WP_143950489.1">
    <property type="nucleotide sequence ID" value="NZ_BAABMB010000003.1"/>
</dbReference>
<name>A0A556ACF2_9BURK</name>
<keyword evidence="1" id="KW-0813">Transport</keyword>
<dbReference type="PANTHER" id="PTHR45772:SF7">
    <property type="entry name" value="AMINO ACID ABC TRANSPORTER ATP-BINDING PROTEIN"/>
    <property type="match status" value="1"/>
</dbReference>
<evidence type="ECO:0000256" key="3">
    <source>
        <dbReference type="ARBA" id="ARBA00022741"/>
    </source>
</evidence>
<proteinExistence type="predicted"/>
<organism evidence="6 7">
    <name type="scientific">Verticiella sediminum</name>
    <dbReference type="NCBI Taxonomy" id="1247510"/>
    <lineage>
        <taxon>Bacteria</taxon>
        <taxon>Pseudomonadati</taxon>
        <taxon>Pseudomonadota</taxon>
        <taxon>Betaproteobacteria</taxon>
        <taxon>Burkholderiales</taxon>
        <taxon>Alcaligenaceae</taxon>
        <taxon>Verticiella</taxon>
    </lineage>
</organism>
<evidence type="ECO:0000313" key="6">
    <source>
        <dbReference type="EMBL" id="TSH90572.1"/>
    </source>
</evidence>
<dbReference type="AlphaFoldDB" id="A0A556ACF2"/>
<keyword evidence="2" id="KW-1003">Cell membrane</keyword>
<dbReference type="GO" id="GO:0005304">
    <property type="term" value="F:L-valine transmembrane transporter activity"/>
    <property type="evidence" value="ECO:0007669"/>
    <property type="project" value="TreeGrafter"/>
</dbReference>
<dbReference type="GO" id="GO:0015808">
    <property type="term" value="P:L-alanine transport"/>
    <property type="evidence" value="ECO:0007669"/>
    <property type="project" value="TreeGrafter"/>
</dbReference>
<protein>
    <submittedName>
        <fullName evidence="6">ABC transporter ATP-binding protein</fullName>
    </submittedName>
</protein>
<dbReference type="InterPro" id="IPR032823">
    <property type="entry name" value="BCA_ABC_TP_C"/>
</dbReference>
<dbReference type="InterPro" id="IPR051120">
    <property type="entry name" value="ABC_AA/LPS_Transport"/>
</dbReference>
<comment type="caution">
    <text evidence="6">The sequence shown here is derived from an EMBL/GenBank/DDBJ whole genome shotgun (WGS) entry which is preliminary data.</text>
</comment>
<dbReference type="InterPro" id="IPR003593">
    <property type="entry name" value="AAA+_ATPase"/>
</dbReference>
<dbReference type="PANTHER" id="PTHR45772">
    <property type="entry name" value="CONSERVED COMPONENT OF ABC TRANSPORTER FOR NATURAL AMINO ACIDS-RELATED"/>
    <property type="match status" value="1"/>
</dbReference>
<dbReference type="InterPro" id="IPR003439">
    <property type="entry name" value="ABC_transporter-like_ATP-bd"/>
</dbReference>
<evidence type="ECO:0000256" key="2">
    <source>
        <dbReference type="ARBA" id="ARBA00022475"/>
    </source>
</evidence>
<dbReference type="Proteomes" id="UP000318405">
    <property type="component" value="Unassembled WGS sequence"/>
</dbReference>
<keyword evidence="7" id="KW-1185">Reference proteome</keyword>
<dbReference type="OrthoDB" id="9781337at2"/>
<evidence type="ECO:0000256" key="4">
    <source>
        <dbReference type="ARBA" id="ARBA00022840"/>
    </source>
</evidence>
<keyword evidence="2" id="KW-0472">Membrane</keyword>
<sequence>MTLLSISHVTRRFAGLTALEDVSFDVEPDEVVGLIGPNGAGKSTLINLITGITPPSSGDIRLRGESLLGVKPHLIARKGIGRTFQHIHLFDELSVLENVMVGFDSRMTAGYAATVLGLRSVWREEAQVREKAMEILGRVDEKLLAQCSALARELPYADKRRLEIARALATGPSLLLLDEPAAGMAPQEIGALADDLRRLNREGMAVIVIEHKMRLIEGVTDKVIVLDHGRKIFEGSFDLVKRNPDVIEAYLGRNYADVAVAQAS</sequence>
<evidence type="ECO:0000313" key="7">
    <source>
        <dbReference type="Proteomes" id="UP000318405"/>
    </source>
</evidence>
<dbReference type="PROSITE" id="PS50893">
    <property type="entry name" value="ABC_TRANSPORTER_2"/>
    <property type="match status" value="1"/>
</dbReference>
<evidence type="ECO:0000259" key="5">
    <source>
        <dbReference type="PROSITE" id="PS50893"/>
    </source>
</evidence>
<gene>
    <name evidence="6" type="ORF">FOZ76_22455</name>
</gene>
<evidence type="ECO:0000256" key="1">
    <source>
        <dbReference type="ARBA" id="ARBA00022448"/>
    </source>
</evidence>
<dbReference type="CDD" id="cd03219">
    <property type="entry name" value="ABC_Mj1267_LivG_branched"/>
    <property type="match status" value="1"/>
</dbReference>
<dbReference type="Pfam" id="PF00005">
    <property type="entry name" value="ABC_tran"/>
    <property type="match status" value="1"/>
</dbReference>
<dbReference type="SUPFAM" id="SSF52540">
    <property type="entry name" value="P-loop containing nucleoside triphosphate hydrolases"/>
    <property type="match status" value="1"/>
</dbReference>
<dbReference type="FunFam" id="3.40.50.300:FF:000421">
    <property type="entry name" value="Branched-chain amino acid ABC transporter ATP-binding protein"/>
    <property type="match status" value="1"/>
</dbReference>
<keyword evidence="4 6" id="KW-0067">ATP-binding</keyword>
<keyword evidence="3" id="KW-0547">Nucleotide-binding</keyword>
<dbReference type="GO" id="GO:0016887">
    <property type="term" value="F:ATP hydrolysis activity"/>
    <property type="evidence" value="ECO:0007669"/>
    <property type="project" value="InterPro"/>
</dbReference>
<dbReference type="SMART" id="SM00382">
    <property type="entry name" value="AAA"/>
    <property type="match status" value="1"/>
</dbReference>
<dbReference type="GO" id="GO:0005886">
    <property type="term" value="C:plasma membrane"/>
    <property type="evidence" value="ECO:0007669"/>
    <property type="project" value="TreeGrafter"/>
</dbReference>
<dbReference type="GO" id="GO:0015188">
    <property type="term" value="F:L-isoleucine transmembrane transporter activity"/>
    <property type="evidence" value="ECO:0007669"/>
    <property type="project" value="TreeGrafter"/>
</dbReference>
<dbReference type="GO" id="GO:0042941">
    <property type="term" value="P:D-alanine transmembrane transport"/>
    <property type="evidence" value="ECO:0007669"/>
    <property type="project" value="TreeGrafter"/>
</dbReference>
<dbReference type="EMBL" id="VLTJ01000039">
    <property type="protein sequence ID" value="TSH90572.1"/>
    <property type="molecule type" value="Genomic_DNA"/>
</dbReference>
<accession>A0A556ACF2</accession>
<dbReference type="Gene3D" id="3.40.50.300">
    <property type="entry name" value="P-loop containing nucleotide triphosphate hydrolases"/>
    <property type="match status" value="1"/>
</dbReference>
<dbReference type="GO" id="GO:1903806">
    <property type="term" value="P:L-isoleucine import across plasma membrane"/>
    <property type="evidence" value="ECO:0007669"/>
    <property type="project" value="TreeGrafter"/>
</dbReference>
<reference evidence="6 7" key="1">
    <citation type="submission" date="2019-07" db="EMBL/GenBank/DDBJ databases">
        <title>Qingshengfaniella alkalisoli gen. nov., sp. nov., isolated from saline soil.</title>
        <authorList>
            <person name="Xu L."/>
            <person name="Huang X.-X."/>
            <person name="Sun J.-Q."/>
        </authorList>
    </citation>
    <scope>NUCLEOTIDE SEQUENCE [LARGE SCALE GENOMIC DNA]</scope>
    <source>
        <strain evidence="6 7">DSM 27279</strain>
    </source>
</reference>
<dbReference type="Pfam" id="PF12399">
    <property type="entry name" value="BCA_ABC_TP_C"/>
    <property type="match status" value="1"/>
</dbReference>
<feature type="domain" description="ABC transporter" evidence="5">
    <location>
        <begin position="4"/>
        <end position="253"/>
    </location>
</feature>
<dbReference type="GO" id="GO:0015192">
    <property type="term" value="F:L-phenylalanine transmembrane transporter activity"/>
    <property type="evidence" value="ECO:0007669"/>
    <property type="project" value="TreeGrafter"/>
</dbReference>
<dbReference type="GO" id="GO:0005524">
    <property type="term" value="F:ATP binding"/>
    <property type="evidence" value="ECO:0007669"/>
    <property type="project" value="UniProtKB-KW"/>
</dbReference>
<dbReference type="GO" id="GO:1903805">
    <property type="term" value="P:L-valine import across plasma membrane"/>
    <property type="evidence" value="ECO:0007669"/>
    <property type="project" value="TreeGrafter"/>
</dbReference>
<dbReference type="InterPro" id="IPR027417">
    <property type="entry name" value="P-loop_NTPase"/>
</dbReference>